<dbReference type="EMBL" id="CP118605">
    <property type="protein sequence ID" value="WGL15743.1"/>
    <property type="molecule type" value="Genomic_DNA"/>
</dbReference>
<dbReference type="InterPro" id="IPR045398">
    <property type="entry name" value="DUF6515"/>
</dbReference>
<feature type="compositionally biased region" description="Basic and acidic residues" evidence="1">
    <location>
        <begin position="52"/>
        <end position="61"/>
    </location>
</feature>
<reference evidence="2 3" key="1">
    <citation type="submission" date="2023-02" db="EMBL/GenBank/DDBJ databases">
        <title>Description and genomic characterization of Microbulbifer bruguierae sp. nov., isolated from the sediment of mangrove plant Bruguiera sexangula.</title>
        <authorList>
            <person name="Long M."/>
        </authorList>
    </citation>
    <scope>NUCLEOTIDE SEQUENCE [LARGE SCALE GENOMIC DNA]</scope>
    <source>
        <strain evidence="2 3">H12</strain>
    </source>
</reference>
<accession>A0ABY8NA11</accession>
<dbReference type="RefSeq" id="WP_280318809.1">
    <property type="nucleotide sequence ID" value="NZ_CP118605.1"/>
</dbReference>
<organism evidence="2 3">
    <name type="scientific">Microbulbifer bruguierae</name>
    <dbReference type="NCBI Taxonomy" id="3029061"/>
    <lineage>
        <taxon>Bacteria</taxon>
        <taxon>Pseudomonadati</taxon>
        <taxon>Pseudomonadota</taxon>
        <taxon>Gammaproteobacteria</taxon>
        <taxon>Cellvibrionales</taxon>
        <taxon>Microbulbiferaceae</taxon>
        <taxon>Microbulbifer</taxon>
    </lineage>
</organism>
<evidence type="ECO:0000256" key="1">
    <source>
        <dbReference type="SAM" id="MobiDB-lite"/>
    </source>
</evidence>
<gene>
    <name evidence="2" type="ORF">PVT68_13305</name>
</gene>
<protein>
    <submittedName>
        <fullName evidence="2">Uncharacterized protein</fullName>
    </submittedName>
</protein>
<proteinExistence type="predicted"/>
<dbReference type="Proteomes" id="UP001236500">
    <property type="component" value="Chromosome"/>
</dbReference>
<dbReference type="Pfam" id="PF20125">
    <property type="entry name" value="DUF6515"/>
    <property type="match status" value="1"/>
</dbReference>
<evidence type="ECO:0000313" key="3">
    <source>
        <dbReference type="Proteomes" id="UP001236500"/>
    </source>
</evidence>
<sequence length="285" mass="32755">MNRTFFALAVFHRCFLSGLRAWLLVAGAVVLTPLALAQMPPPDQTSAEPDDEYQRDPDRQRQLPAGATSLTLSGNIYYYYDGYFYRPEDDGYLRVEPPLGAELTFVPPGSTGFDIAGERFFMSGTGTFYRYEPRSDRYVVTTPPYDWRRYYNGDLVGAYEDRLYGYPRNELELEELRESTGIPKALPPPAAEPKLGDDNAVPLFEADGYRDPRRRPSGRRSSPYATVRPPYDVSGERYDNRALLESACRQDAADAARRGSSQDNQRLRIYQREYRDCIQRYERQR</sequence>
<name>A0ABY8NA11_9GAMM</name>
<keyword evidence="3" id="KW-1185">Reference proteome</keyword>
<feature type="region of interest" description="Disordered" evidence="1">
    <location>
        <begin position="181"/>
        <end position="238"/>
    </location>
</feature>
<feature type="region of interest" description="Disordered" evidence="1">
    <location>
        <begin position="40"/>
        <end position="65"/>
    </location>
</feature>
<evidence type="ECO:0000313" key="2">
    <source>
        <dbReference type="EMBL" id="WGL15743.1"/>
    </source>
</evidence>